<comment type="caution">
    <text evidence="1">The sequence shown here is derived from an EMBL/GenBank/DDBJ whole genome shotgun (WGS) entry which is preliminary data.</text>
</comment>
<name>A0ACC1XH12_MELAZ</name>
<accession>A0ACC1XH12</accession>
<evidence type="ECO:0000313" key="1">
    <source>
        <dbReference type="EMBL" id="KAJ4710583.1"/>
    </source>
</evidence>
<evidence type="ECO:0000313" key="2">
    <source>
        <dbReference type="Proteomes" id="UP001164539"/>
    </source>
</evidence>
<dbReference type="Proteomes" id="UP001164539">
    <property type="component" value="Chromosome 9"/>
</dbReference>
<keyword evidence="2" id="KW-1185">Reference proteome</keyword>
<sequence>MFPSSSNRDHFPFTNQSMLGSSFNNENPSSSRGHHPSPFLHFSESFLADDNELFMSTHFSSRPQILGSSSNQAPEAEIKTASPVKETKKITKRMKEASNVEKQTVPRRRTGKKDRHSKIYTANGPRDRRMRLSLKIARRFFDLQDMLGFDKASNTIEWLFSKSMAAIKELTESLPSMKNSCTGGAKSFSSTSESEVVSAIKTTADIGDQKSAPAVAESSVGTSKGAMNRRSRKPTVNPIVRESRNKARARARERTIEKMKMKGLEKSNNCSEEANPNDLEQLRSSSPLQTAENFGSSSQEKNSSLKVVGEEEEESCMIHLKENQMDSVSIIEKFLGITPATRSSSIFDYTQNIGESSGANSQHNNFVYAGTWDNADSDRLQYSYWGMTSMKGSTGNLQDQNSGAFFKINPDAQEPYINSANANERNPNSNFKALSDDHEQKPSSVAMTTSDIDSQPNFLEDQFSCNAIVDNKYCSLY</sequence>
<proteinExistence type="predicted"/>
<dbReference type="EMBL" id="CM051402">
    <property type="protein sequence ID" value="KAJ4710583.1"/>
    <property type="molecule type" value="Genomic_DNA"/>
</dbReference>
<protein>
    <submittedName>
        <fullName evidence="1">Transcription factor CYCLOIDEA-like</fullName>
    </submittedName>
</protein>
<gene>
    <name evidence="1" type="ORF">OWV82_016752</name>
</gene>
<reference evidence="1 2" key="1">
    <citation type="journal article" date="2023" name="Science">
        <title>Complex scaffold remodeling in plant triterpene biosynthesis.</title>
        <authorList>
            <person name="De La Pena R."/>
            <person name="Hodgson H."/>
            <person name="Liu J.C."/>
            <person name="Stephenson M.J."/>
            <person name="Martin A.C."/>
            <person name="Owen C."/>
            <person name="Harkess A."/>
            <person name="Leebens-Mack J."/>
            <person name="Jimenez L.E."/>
            <person name="Osbourn A."/>
            <person name="Sattely E.S."/>
        </authorList>
    </citation>
    <scope>NUCLEOTIDE SEQUENCE [LARGE SCALE GENOMIC DNA]</scope>
    <source>
        <strain evidence="2">cv. JPN11</strain>
        <tissue evidence="1">Leaf</tissue>
    </source>
</reference>
<organism evidence="1 2">
    <name type="scientific">Melia azedarach</name>
    <name type="common">Chinaberry tree</name>
    <dbReference type="NCBI Taxonomy" id="155640"/>
    <lineage>
        <taxon>Eukaryota</taxon>
        <taxon>Viridiplantae</taxon>
        <taxon>Streptophyta</taxon>
        <taxon>Embryophyta</taxon>
        <taxon>Tracheophyta</taxon>
        <taxon>Spermatophyta</taxon>
        <taxon>Magnoliopsida</taxon>
        <taxon>eudicotyledons</taxon>
        <taxon>Gunneridae</taxon>
        <taxon>Pentapetalae</taxon>
        <taxon>rosids</taxon>
        <taxon>malvids</taxon>
        <taxon>Sapindales</taxon>
        <taxon>Meliaceae</taxon>
        <taxon>Melia</taxon>
    </lineage>
</organism>